<evidence type="ECO:0000313" key="2">
    <source>
        <dbReference type="Proteomes" id="UP000887458"/>
    </source>
</evidence>
<dbReference type="Proteomes" id="UP000887458">
    <property type="component" value="Unassembled WGS sequence"/>
</dbReference>
<sequence length="70" mass="7467">MPLIGHNITTDDNDPSMIIDQSSNVVCITTFTRKALCAPGPGVLVLVPPVARSFTCKALIPNDRHFSATS</sequence>
<organism evidence="1 2">
    <name type="scientific">Dermatophagoides pteronyssinus</name>
    <name type="common">European house dust mite</name>
    <dbReference type="NCBI Taxonomy" id="6956"/>
    <lineage>
        <taxon>Eukaryota</taxon>
        <taxon>Metazoa</taxon>
        <taxon>Ecdysozoa</taxon>
        <taxon>Arthropoda</taxon>
        <taxon>Chelicerata</taxon>
        <taxon>Arachnida</taxon>
        <taxon>Acari</taxon>
        <taxon>Acariformes</taxon>
        <taxon>Sarcoptiformes</taxon>
        <taxon>Astigmata</taxon>
        <taxon>Psoroptidia</taxon>
        <taxon>Analgoidea</taxon>
        <taxon>Pyroglyphidae</taxon>
        <taxon>Dermatophagoidinae</taxon>
        <taxon>Dermatophagoides</taxon>
    </lineage>
</organism>
<evidence type="ECO:0000313" key="1">
    <source>
        <dbReference type="EMBL" id="KAH9416099.1"/>
    </source>
</evidence>
<gene>
    <name evidence="1" type="ORF">DERP_000596</name>
</gene>
<comment type="caution">
    <text evidence="1">The sequence shown here is derived from an EMBL/GenBank/DDBJ whole genome shotgun (WGS) entry which is preliminary data.</text>
</comment>
<dbReference type="EMBL" id="NJHN03000095">
    <property type="protein sequence ID" value="KAH9416099.1"/>
    <property type="molecule type" value="Genomic_DNA"/>
</dbReference>
<reference evidence="1 2" key="1">
    <citation type="journal article" date="2018" name="J. Allergy Clin. Immunol.">
        <title>High-quality assembly of Dermatophagoides pteronyssinus genome and transcriptome reveals a wide range of novel allergens.</title>
        <authorList>
            <person name="Liu X.Y."/>
            <person name="Yang K.Y."/>
            <person name="Wang M.Q."/>
            <person name="Kwok J.S."/>
            <person name="Zeng X."/>
            <person name="Yang Z."/>
            <person name="Xiao X.J."/>
            <person name="Lau C.P."/>
            <person name="Li Y."/>
            <person name="Huang Z.M."/>
            <person name="Ba J.G."/>
            <person name="Yim A.K."/>
            <person name="Ouyang C.Y."/>
            <person name="Ngai S.M."/>
            <person name="Chan T.F."/>
            <person name="Leung E.L."/>
            <person name="Liu L."/>
            <person name="Liu Z.G."/>
            <person name="Tsui S.K."/>
        </authorList>
    </citation>
    <scope>NUCLEOTIDE SEQUENCE [LARGE SCALE GENOMIC DNA]</scope>
    <source>
        <strain evidence="1">Derp</strain>
    </source>
</reference>
<name>A0ABQ8J0K6_DERPT</name>
<proteinExistence type="predicted"/>
<keyword evidence="2" id="KW-1185">Reference proteome</keyword>
<reference evidence="1 2" key="2">
    <citation type="journal article" date="2022" name="Mol. Biol. Evol.">
        <title>Comparative Genomics Reveals Insights into the Divergent Evolution of Astigmatic Mites and Household Pest Adaptations.</title>
        <authorList>
            <person name="Xiong Q."/>
            <person name="Wan A.T."/>
            <person name="Liu X."/>
            <person name="Fung C.S."/>
            <person name="Xiao X."/>
            <person name="Malainual N."/>
            <person name="Hou J."/>
            <person name="Wang L."/>
            <person name="Wang M."/>
            <person name="Yang K.Y."/>
            <person name="Cui Y."/>
            <person name="Leung E.L."/>
            <person name="Nong W."/>
            <person name="Shin S.K."/>
            <person name="Au S.W."/>
            <person name="Jeong K.Y."/>
            <person name="Chew F.T."/>
            <person name="Hui J.H."/>
            <person name="Leung T.F."/>
            <person name="Tungtrongchitr A."/>
            <person name="Zhong N."/>
            <person name="Liu Z."/>
            <person name="Tsui S.K."/>
        </authorList>
    </citation>
    <scope>NUCLEOTIDE SEQUENCE [LARGE SCALE GENOMIC DNA]</scope>
    <source>
        <strain evidence="1">Derp</strain>
    </source>
</reference>
<protein>
    <submittedName>
        <fullName evidence="1">Uncharacterized protein</fullName>
    </submittedName>
</protein>
<accession>A0ABQ8J0K6</accession>